<keyword evidence="2" id="KW-1185">Reference proteome</keyword>
<organism evidence="1 2">
    <name type="scientific">Noviherbaspirillum sedimenti</name>
    <dbReference type="NCBI Taxonomy" id="2320865"/>
    <lineage>
        <taxon>Bacteria</taxon>
        <taxon>Pseudomonadati</taxon>
        <taxon>Pseudomonadota</taxon>
        <taxon>Betaproteobacteria</taxon>
        <taxon>Burkholderiales</taxon>
        <taxon>Oxalobacteraceae</taxon>
        <taxon>Noviherbaspirillum</taxon>
    </lineage>
</organism>
<reference evidence="2" key="1">
    <citation type="submission" date="2018-09" db="EMBL/GenBank/DDBJ databases">
        <authorList>
            <person name="Zhu H."/>
        </authorList>
    </citation>
    <scope>NUCLEOTIDE SEQUENCE [LARGE SCALE GENOMIC DNA]</scope>
    <source>
        <strain evidence="2">K1S02-23</strain>
    </source>
</reference>
<evidence type="ECO:0000313" key="1">
    <source>
        <dbReference type="EMBL" id="RJG03154.1"/>
    </source>
</evidence>
<dbReference type="Gene3D" id="3.10.180.10">
    <property type="entry name" value="2,3-Dihydroxybiphenyl 1,2-Dioxygenase, domain 1"/>
    <property type="match status" value="1"/>
</dbReference>
<protein>
    <recommendedName>
        <fullName evidence="3">VOC domain-containing protein</fullName>
    </recommendedName>
</protein>
<dbReference type="InterPro" id="IPR029068">
    <property type="entry name" value="Glyas_Bleomycin-R_OHBP_Dase"/>
</dbReference>
<evidence type="ECO:0008006" key="3">
    <source>
        <dbReference type="Google" id="ProtNLM"/>
    </source>
</evidence>
<proteinExistence type="predicted"/>
<dbReference type="EMBL" id="QYUQ01000002">
    <property type="protein sequence ID" value="RJG03154.1"/>
    <property type="molecule type" value="Genomic_DNA"/>
</dbReference>
<sequence length="173" mass="18984">MRRDPVRQIAYFVPDIRAAALAHSALFGSGPYFIADHIPLHASYHRGQPAELDHSSAYGQWGEVMIEFVQQNNEGPSVFRDMYPDGGSGMHHVALIVDNLAESIKAYEAAGFATGLYAEAMPGVGFAMMDCVATLGHFVELYEPSPILLGVYEKVRSAARDFNGENVLRTMSF</sequence>
<dbReference type="OrthoDB" id="9792173at2"/>
<dbReference type="SUPFAM" id="SSF54593">
    <property type="entry name" value="Glyoxalase/Bleomycin resistance protein/Dihydroxybiphenyl dioxygenase"/>
    <property type="match status" value="1"/>
</dbReference>
<evidence type="ECO:0000313" key="2">
    <source>
        <dbReference type="Proteomes" id="UP000266327"/>
    </source>
</evidence>
<dbReference type="Proteomes" id="UP000266327">
    <property type="component" value="Unassembled WGS sequence"/>
</dbReference>
<accession>A0A3A3G5R2</accession>
<name>A0A3A3G5R2_9BURK</name>
<comment type="caution">
    <text evidence="1">The sequence shown here is derived from an EMBL/GenBank/DDBJ whole genome shotgun (WGS) entry which is preliminary data.</text>
</comment>
<dbReference type="Pfam" id="PF13669">
    <property type="entry name" value="Glyoxalase_4"/>
    <property type="match status" value="1"/>
</dbReference>
<gene>
    <name evidence="1" type="ORF">D3878_17460</name>
</gene>
<dbReference type="AlphaFoldDB" id="A0A3A3G5R2"/>